<dbReference type="PANTHER" id="PTHR33794:SF1">
    <property type="entry name" value="BACILLOLYSIN"/>
    <property type="match status" value="1"/>
</dbReference>
<evidence type="ECO:0000256" key="1">
    <source>
        <dbReference type="ARBA" id="ARBA00001913"/>
    </source>
</evidence>
<proteinExistence type="inferred from homology"/>
<evidence type="ECO:0000313" key="14">
    <source>
        <dbReference type="EMBL" id="QDO86741.1"/>
    </source>
</evidence>
<dbReference type="Pfam" id="PF02868">
    <property type="entry name" value="Peptidase_M4_C"/>
    <property type="match status" value="1"/>
</dbReference>
<evidence type="ECO:0000256" key="11">
    <source>
        <dbReference type="SAM" id="SignalP"/>
    </source>
</evidence>
<dbReference type="InterPro" id="IPR050728">
    <property type="entry name" value="Zinc_Metalloprotease_M4"/>
</dbReference>
<evidence type="ECO:0000256" key="4">
    <source>
        <dbReference type="ARBA" id="ARBA00022670"/>
    </source>
</evidence>
<dbReference type="EMBL" id="CP041614">
    <property type="protein sequence ID" value="QDO86741.1"/>
    <property type="molecule type" value="Genomic_DNA"/>
</dbReference>
<protein>
    <submittedName>
        <fullName evidence="14">PKD domain-containing protein</fullName>
    </submittedName>
</protein>
<evidence type="ECO:0000256" key="10">
    <source>
        <dbReference type="ARBA" id="ARBA00023145"/>
    </source>
</evidence>
<dbReference type="Gene3D" id="3.10.450.40">
    <property type="match status" value="1"/>
</dbReference>
<comment type="cofactor">
    <cofactor evidence="2">
        <name>Zn(2+)</name>
        <dbReference type="ChEBI" id="CHEBI:29105"/>
    </cofactor>
</comment>
<dbReference type="Pfam" id="PF18911">
    <property type="entry name" value="PKD_4"/>
    <property type="match status" value="1"/>
</dbReference>
<keyword evidence="10" id="KW-0865">Zymogen</keyword>
<feature type="signal peptide" evidence="11">
    <location>
        <begin position="1"/>
        <end position="24"/>
    </location>
</feature>
<keyword evidence="9" id="KW-0482">Metalloprotease</keyword>
<evidence type="ECO:0000259" key="12">
    <source>
        <dbReference type="PROSITE" id="PS50093"/>
    </source>
</evidence>
<evidence type="ECO:0000259" key="13">
    <source>
        <dbReference type="PROSITE" id="PS50978"/>
    </source>
</evidence>
<reference evidence="14 15" key="1">
    <citation type="submission" date="2019-07" db="EMBL/GenBank/DDBJ databases">
        <title>Shewanella sp. YLB-06 whole genomic sequence.</title>
        <authorList>
            <person name="Yu L."/>
        </authorList>
    </citation>
    <scope>NUCLEOTIDE SEQUENCE [LARGE SCALE GENOMIC DNA]</scope>
    <source>
        <strain evidence="14 15">YLB-06</strain>
    </source>
</reference>
<sequence>MMLNNKMSLVFLAVSASMASSAYAANKVDVFNLINTTASNNIQNIISAEKGSEFRVSKEISLGKLGTKQRLQQYFYGIPVFGYSVSASKSNMGFYSQIQGSILANIAKPESFVKAKITSEQALDISMKKTSKKNLKSDVNNPKSDMWIYHDKSGEPRLVYITSYVVYGTSPSRPFTIVDAKTGAVIERWEGLNHAQVGTGPGGNDKVGQYEYGTDFGFLDVIESGDNCTMDSANVATVNLNHGSSGNTAFSYLCPRNTVKEINGAFSPLNDAHFFGNVIYNMFSDWYNTAPLSFKLTMRVHYGTEYENAFWDGSAMTFGDGKDFFYPLVSLDVSAHEVSHGFTEQNSSLVYANRSGGMNEAFSDMAGEAAEFYMLGSNDWLVGAGIFKGEGALRYMADPTQDGNSIGNAADYYDGIDVHHSSGVFNKAFYTLANTSGWDTRKAFDVMVRANQVYWTANSKFWDGACGVKSAAADLGYSEADVLAAFTAVGVEACVEPDPEPEPTPEILTNGTSVQVLGNTGNKAYYTLEVGAQVTDLSFVITGGTGDADLYVKFGEVPSSDNYDCRPYESGNEETCSIDSAQEGTYWVMLHAWEAFDGVSLTGSYQGVDLPNEAPVAAFEASFDRGNGTFTSTSTDSDGDISDWSWSFGDGASANGEYATHSYAASGSYDVSLTVIDDDGASTTVTQTYEVEVSDAAIDLTVTRAKISNRGTIRVTLDWSGDFAQSYTVYRDGTAVGTSTNTHYTDRFHGEVGSSFTYKVCLSDTECSNDRVVSF</sequence>
<keyword evidence="15" id="KW-1185">Reference proteome</keyword>
<dbReference type="Pfam" id="PF03413">
    <property type="entry name" value="PepSY"/>
    <property type="match status" value="1"/>
</dbReference>
<evidence type="ECO:0000256" key="6">
    <source>
        <dbReference type="ARBA" id="ARBA00022729"/>
    </source>
</evidence>
<dbReference type="PANTHER" id="PTHR33794">
    <property type="entry name" value="BACILLOLYSIN"/>
    <property type="match status" value="1"/>
</dbReference>
<evidence type="ECO:0000256" key="3">
    <source>
        <dbReference type="ARBA" id="ARBA00009388"/>
    </source>
</evidence>
<keyword evidence="8" id="KW-0862">Zinc</keyword>
<dbReference type="Gene3D" id="1.10.390.10">
    <property type="entry name" value="Neutral Protease Domain 2"/>
    <property type="match status" value="1"/>
</dbReference>
<gene>
    <name evidence="14" type="ORF">FM037_17665</name>
</gene>
<dbReference type="InterPro" id="IPR013856">
    <property type="entry name" value="Peptidase_M4_domain"/>
</dbReference>
<dbReference type="SUPFAM" id="SSF55486">
    <property type="entry name" value="Metalloproteases ('zincins'), catalytic domain"/>
    <property type="match status" value="1"/>
</dbReference>
<dbReference type="Pfam" id="PF01447">
    <property type="entry name" value="Peptidase_M4"/>
    <property type="match status" value="1"/>
</dbReference>
<organism evidence="14 15">
    <name type="scientific">Shewanella psychropiezotolerans</name>
    <dbReference type="NCBI Taxonomy" id="2593655"/>
    <lineage>
        <taxon>Bacteria</taxon>
        <taxon>Pseudomonadati</taxon>
        <taxon>Pseudomonadota</taxon>
        <taxon>Gammaproteobacteria</taxon>
        <taxon>Alteromonadales</taxon>
        <taxon>Shewanellaceae</taxon>
        <taxon>Shewanella</taxon>
    </lineage>
</organism>
<dbReference type="Gene3D" id="3.10.170.10">
    <property type="match status" value="1"/>
</dbReference>
<evidence type="ECO:0000256" key="9">
    <source>
        <dbReference type="ARBA" id="ARBA00023049"/>
    </source>
</evidence>
<keyword evidence="4" id="KW-0645">Protease</keyword>
<dbReference type="Pfam" id="PF04151">
    <property type="entry name" value="PPC"/>
    <property type="match status" value="1"/>
</dbReference>
<dbReference type="InterPro" id="IPR027268">
    <property type="entry name" value="Peptidase_M4/M1_CTD_sf"/>
</dbReference>
<keyword evidence="7" id="KW-0378">Hydrolase</keyword>
<feature type="domain" description="NEAT" evidence="13">
    <location>
        <begin position="664"/>
        <end position="775"/>
    </location>
</feature>
<evidence type="ECO:0000256" key="8">
    <source>
        <dbReference type="ARBA" id="ARBA00022833"/>
    </source>
</evidence>
<dbReference type="Gene3D" id="2.60.40.10">
    <property type="entry name" value="Immunoglobulins"/>
    <property type="match status" value="1"/>
</dbReference>
<dbReference type="InterPro" id="IPR025711">
    <property type="entry name" value="PepSY"/>
</dbReference>
<keyword evidence="6 11" id="KW-0732">Signal</keyword>
<dbReference type="InterPro" id="IPR011096">
    <property type="entry name" value="FTP_domain"/>
</dbReference>
<dbReference type="InterPro" id="IPR035986">
    <property type="entry name" value="PKD_dom_sf"/>
</dbReference>
<evidence type="ECO:0000256" key="2">
    <source>
        <dbReference type="ARBA" id="ARBA00001947"/>
    </source>
</evidence>
<dbReference type="InterPro" id="IPR000601">
    <property type="entry name" value="PKD_dom"/>
</dbReference>
<dbReference type="SMART" id="SM00089">
    <property type="entry name" value="PKD"/>
    <property type="match status" value="1"/>
</dbReference>
<evidence type="ECO:0000256" key="7">
    <source>
        <dbReference type="ARBA" id="ARBA00022801"/>
    </source>
</evidence>
<dbReference type="SUPFAM" id="SSF49299">
    <property type="entry name" value="PKD domain"/>
    <property type="match status" value="1"/>
</dbReference>
<name>A0ABX5X5V6_9GAMM</name>
<dbReference type="Proteomes" id="UP000315947">
    <property type="component" value="Chromosome"/>
</dbReference>
<dbReference type="Gene3D" id="3.10.450.490">
    <property type="match status" value="1"/>
</dbReference>
<comment type="similarity">
    <text evidence="3">Belongs to the peptidase M4 family.</text>
</comment>
<dbReference type="Gene3D" id="2.60.120.380">
    <property type="match status" value="1"/>
</dbReference>
<dbReference type="CDD" id="cd09597">
    <property type="entry name" value="M4_TLP"/>
    <property type="match status" value="1"/>
</dbReference>
<dbReference type="InterPro" id="IPR006635">
    <property type="entry name" value="NEAT_dom"/>
</dbReference>
<dbReference type="InterPro" id="IPR001570">
    <property type="entry name" value="Peptidase_M4_C_domain"/>
</dbReference>
<dbReference type="PROSITE" id="PS50093">
    <property type="entry name" value="PKD"/>
    <property type="match status" value="1"/>
</dbReference>
<dbReference type="InterPro" id="IPR023612">
    <property type="entry name" value="Peptidase_M4"/>
</dbReference>
<dbReference type="Pfam" id="PF07504">
    <property type="entry name" value="FTP"/>
    <property type="match status" value="1"/>
</dbReference>
<dbReference type="PRINTS" id="PR00730">
    <property type="entry name" value="THERMOLYSIN"/>
</dbReference>
<dbReference type="PROSITE" id="PS50978">
    <property type="entry name" value="NEAT"/>
    <property type="match status" value="1"/>
</dbReference>
<dbReference type="InterPro" id="IPR007280">
    <property type="entry name" value="Peptidase_C_arc/bac"/>
</dbReference>
<keyword evidence="5" id="KW-0479">Metal-binding</keyword>
<accession>A0ABX5X5V6</accession>
<evidence type="ECO:0000313" key="15">
    <source>
        <dbReference type="Proteomes" id="UP000315947"/>
    </source>
</evidence>
<feature type="chain" id="PRO_5047230754" evidence="11">
    <location>
        <begin position="25"/>
        <end position="775"/>
    </location>
</feature>
<feature type="domain" description="PKD" evidence="12">
    <location>
        <begin position="611"/>
        <end position="698"/>
    </location>
</feature>
<dbReference type="InterPro" id="IPR013783">
    <property type="entry name" value="Ig-like_fold"/>
</dbReference>
<comment type="cofactor">
    <cofactor evidence="1">
        <name>Ca(2+)</name>
        <dbReference type="ChEBI" id="CHEBI:29108"/>
    </cofactor>
</comment>
<evidence type="ECO:0000256" key="5">
    <source>
        <dbReference type="ARBA" id="ARBA00022723"/>
    </source>
</evidence>
<dbReference type="CDD" id="cd00146">
    <property type="entry name" value="PKD"/>
    <property type="match status" value="1"/>
</dbReference>
<dbReference type="InterPro" id="IPR022409">
    <property type="entry name" value="PKD/Chitinase_dom"/>
</dbReference>